<dbReference type="EMBL" id="JARMAB010000012">
    <property type="protein sequence ID" value="MED1203239.1"/>
    <property type="molecule type" value="Genomic_DNA"/>
</dbReference>
<accession>A0ABU6MF00</accession>
<gene>
    <name evidence="1" type="ORF">P4T90_09120</name>
</gene>
<organism evidence="1 2">
    <name type="scientific">Heyndrickxia acidicola</name>
    <dbReference type="NCBI Taxonomy" id="209389"/>
    <lineage>
        <taxon>Bacteria</taxon>
        <taxon>Bacillati</taxon>
        <taxon>Bacillota</taxon>
        <taxon>Bacilli</taxon>
        <taxon>Bacillales</taxon>
        <taxon>Bacillaceae</taxon>
        <taxon>Heyndrickxia</taxon>
    </lineage>
</organism>
<evidence type="ECO:0000313" key="1">
    <source>
        <dbReference type="EMBL" id="MED1203239.1"/>
    </source>
</evidence>
<reference evidence="1 2" key="1">
    <citation type="submission" date="2023-03" db="EMBL/GenBank/DDBJ databases">
        <title>Bacillus Genome Sequencing.</title>
        <authorList>
            <person name="Dunlap C."/>
        </authorList>
    </citation>
    <scope>NUCLEOTIDE SEQUENCE [LARGE SCALE GENOMIC DNA]</scope>
    <source>
        <strain evidence="1 2">B-23453</strain>
    </source>
</reference>
<dbReference type="RefSeq" id="WP_066269235.1">
    <property type="nucleotide sequence ID" value="NZ_JARMAB010000012.1"/>
</dbReference>
<sequence length="190" mass="22006">MSENFFADYKKFVVIPKDEMRVGQEEFDPKDYAAYYILTLSLFDAQIPTWRDAGKYEIDVEKSIKSALGGINQLRRGSYHFQLLELDKFSNYFVLAVSSKTAIESGKEHERIGYIVQNILTNPFYVGQNWFKLTGDKGKRDRKLFCFSFKQYETAAQELSKVENSKPVPRKGEIKLIKSPMQREILSSLS</sequence>
<proteinExistence type="predicted"/>
<name>A0ABU6MF00_9BACI</name>
<dbReference type="Proteomes" id="UP001341444">
    <property type="component" value="Unassembled WGS sequence"/>
</dbReference>
<evidence type="ECO:0000313" key="2">
    <source>
        <dbReference type="Proteomes" id="UP001341444"/>
    </source>
</evidence>
<comment type="caution">
    <text evidence="1">The sequence shown here is derived from an EMBL/GenBank/DDBJ whole genome shotgun (WGS) entry which is preliminary data.</text>
</comment>
<keyword evidence="2" id="KW-1185">Reference proteome</keyword>
<protein>
    <submittedName>
        <fullName evidence="1">Uncharacterized protein</fullName>
    </submittedName>
</protein>